<dbReference type="Proteomes" id="UP001560685">
    <property type="component" value="Unassembled WGS sequence"/>
</dbReference>
<evidence type="ECO:0000313" key="2">
    <source>
        <dbReference type="EMBL" id="MEX6633696.1"/>
    </source>
</evidence>
<organism evidence="2 3">
    <name type="scientific">Hyphococcus lacteus</name>
    <dbReference type="NCBI Taxonomy" id="3143536"/>
    <lineage>
        <taxon>Bacteria</taxon>
        <taxon>Pseudomonadati</taxon>
        <taxon>Pseudomonadota</taxon>
        <taxon>Alphaproteobacteria</taxon>
        <taxon>Parvularculales</taxon>
        <taxon>Parvularculaceae</taxon>
        <taxon>Hyphococcus</taxon>
    </lineage>
</organism>
<evidence type="ECO:0000313" key="3">
    <source>
        <dbReference type="Proteomes" id="UP001560685"/>
    </source>
</evidence>
<name>A0ABV3Z4G0_9PROT</name>
<comment type="caution">
    <text evidence="2">The sequence shown here is derived from an EMBL/GenBank/DDBJ whole genome shotgun (WGS) entry which is preliminary data.</text>
</comment>
<dbReference type="CDD" id="cd07313">
    <property type="entry name" value="terB_like_2"/>
    <property type="match status" value="1"/>
</dbReference>
<gene>
    <name evidence="2" type="ORF">ABFZ84_09065</name>
</gene>
<dbReference type="InterPro" id="IPR007791">
    <property type="entry name" value="DjlA_N"/>
</dbReference>
<feature type="domain" description="Co-chaperone DjlA N-terminal" evidence="1">
    <location>
        <begin position="25"/>
        <end position="140"/>
    </location>
</feature>
<dbReference type="InterPro" id="IPR029024">
    <property type="entry name" value="TerB-like"/>
</dbReference>
<dbReference type="Pfam" id="PF05099">
    <property type="entry name" value="TerB"/>
    <property type="match status" value="1"/>
</dbReference>
<dbReference type="SUPFAM" id="SSF158682">
    <property type="entry name" value="TerB-like"/>
    <property type="match status" value="1"/>
</dbReference>
<reference evidence="2 3" key="1">
    <citation type="submission" date="2024-05" db="EMBL/GenBank/DDBJ databases">
        <title>Three bacterial strains, DH-69, EH-24, and ECK-19 isolated from coastal sediments.</title>
        <authorList>
            <person name="Ye Y.-Q."/>
            <person name="Du Z.-J."/>
        </authorList>
    </citation>
    <scope>NUCLEOTIDE SEQUENCE [LARGE SCALE GENOMIC DNA]</scope>
    <source>
        <strain evidence="2 3">ECK-19</strain>
    </source>
</reference>
<dbReference type="EMBL" id="JBEHZE010000001">
    <property type="protein sequence ID" value="MEX6633696.1"/>
    <property type="molecule type" value="Genomic_DNA"/>
</dbReference>
<sequence>MFDKLFKKMTATEMPEINAEDGLSVAFAALLVEAARIDQNYGSDEANIIDQALKTKFSLSDAEAAAIRAKAEAAQDNATDIQRFTKITKSMPQEDKITFVEELWEIVLSDGVRDSYEDTLIRKICGLIYVDDQDSGSARARVAARLAQK</sequence>
<proteinExistence type="predicted"/>
<dbReference type="Gene3D" id="1.10.3680.10">
    <property type="entry name" value="TerB-like"/>
    <property type="match status" value="1"/>
</dbReference>
<evidence type="ECO:0000259" key="1">
    <source>
        <dbReference type="Pfam" id="PF05099"/>
    </source>
</evidence>
<keyword evidence="3" id="KW-1185">Reference proteome</keyword>
<protein>
    <submittedName>
        <fullName evidence="2">TerB family tellurite resistance protein</fullName>
    </submittedName>
</protein>
<accession>A0ABV3Z4G0</accession>
<dbReference type="RefSeq" id="WP_369313677.1">
    <property type="nucleotide sequence ID" value="NZ_JBEHZE010000001.1"/>
</dbReference>